<name>A0ABY4CC20_9BACT</name>
<keyword evidence="5" id="KW-1185">Reference proteome</keyword>
<sequence length="776" mass="85297">MSVGKNIPHDSSRGHVTGGSVFIDDRGLTQKEVFVLPIGVPAAAGTLMAIDASKALECPGVLAAFTAKDFHHNHWGTIIPEQPILVQDKIGYYDEPAVILVGTSMDALFRAKPFVKMEIEKAPAILSIDEAIAKNSFIYKANAFRVGDADSALSQAKHKLSGAFECGGQEHFYMESQACVVYPMEDGQVEVHSSSQHPSETQHVVAEALGLHLHEVVCVVKRMGGGFGGKESQAAPFAAMAALVAQKMQRPARLCLTKDDDMVMTGKRHPFKNFYEVGFDDDGRILALKAQLYADGGAYADLSSSILDRAMFHIDGAYYLANAHIEGFACRTNFHSNTAFRGFGGPQGTMTIESIIEDIAAYLKKDAYEIRQLNCYGKEKNNVTHYGQKLDHNPLPELFARLKNDSAYDSRRKEIDQFNLNHQSTGKLKGLSVTATKFGIAFTARFLNQGNALVNVHKDGTVQVSTGATEMGQGINTKIQQIVAHAFGINPQDVKVMATSTEKNHNTSPTAASSGSDINGAAALKACVELQYRIAWLFHHIIMGTTMNDIAECPPLEKDKLKLEEYLFENGQVTHLPSKKSLPFADLVKRAYLNRMSLGEYAHFKTEGLGFDKARSMGTPFNYFTNGVALSEVQIDIWTGEYKVLRTDILMDLGRPLNPGIDKGQVTGAFVQGMGWVTSEKLYYNKDGRLLSHSPTTYKIPNVQDTPRVFNVEFIENHENTQNVHRSKAVGEPPFLLGISVWTALKDALRYKAPNTVDIKSPATPEEVLMELSSYE</sequence>
<keyword evidence="1" id="KW-0500">Molybdenum</keyword>
<dbReference type="GO" id="GO:0004854">
    <property type="term" value="F:xanthine dehydrogenase activity"/>
    <property type="evidence" value="ECO:0007669"/>
    <property type="project" value="UniProtKB-EC"/>
</dbReference>
<dbReference type="SUPFAM" id="SSF56003">
    <property type="entry name" value="Molybdenum cofactor-binding domain"/>
    <property type="match status" value="1"/>
</dbReference>
<reference evidence="4" key="1">
    <citation type="submission" date="2022-03" db="EMBL/GenBank/DDBJ databases">
        <title>Genome Identification and Characterization of new species Bdellovibrio reynosense LBG001 sp. nov. from a Mexico soil sample.</title>
        <authorList>
            <person name="Camilli A."/>
            <person name="Ajao Y."/>
            <person name="Guo X."/>
        </authorList>
    </citation>
    <scope>NUCLEOTIDE SEQUENCE</scope>
    <source>
        <strain evidence="4">LBG001</strain>
    </source>
</reference>
<dbReference type="SUPFAM" id="SSF54665">
    <property type="entry name" value="CO dehydrogenase molybdoprotein N-domain-like"/>
    <property type="match status" value="1"/>
</dbReference>
<evidence type="ECO:0000256" key="2">
    <source>
        <dbReference type="ARBA" id="ARBA00023002"/>
    </source>
</evidence>
<protein>
    <submittedName>
        <fullName evidence="4">Xanthine dehydrogenase molybdopterin binding subunit</fullName>
        <ecNumber evidence="4">1.17.1.4</ecNumber>
    </submittedName>
</protein>
<feature type="domain" description="Aldehyde oxidase/xanthine dehydrogenase a/b hammerhead" evidence="3">
    <location>
        <begin position="17"/>
        <end position="123"/>
    </location>
</feature>
<accession>A0ABY4CC20</accession>
<dbReference type="InterPro" id="IPR036856">
    <property type="entry name" value="Ald_Oxase/Xan_DH_a/b_sf"/>
</dbReference>
<dbReference type="EC" id="1.17.1.4" evidence="4"/>
<dbReference type="Pfam" id="PF01315">
    <property type="entry name" value="Ald_Xan_dh_C"/>
    <property type="match status" value="1"/>
</dbReference>
<dbReference type="Gene3D" id="3.90.1170.50">
    <property type="entry name" value="Aldehyde oxidase/xanthine dehydrogenase, a/b hammerhead"/>
    <property type="match status" value="1"/>
</dbReference>
<dbReference type="PANTHER" id="PTHR11908">
    <property type="entry name" value="XANTHINE DEHYDROGENASE"/>
    <property type="match status" value="1"/>
</dbReference>
<evidence type="ECO:0000313" key="5">
    <source>
        <dbReference type="Proteomes" id="UP000830116"/>
    </source>
</evidence>
<dbReference type="EMBL" id="CP093442">
    <property type="protein sequence ID" value="UOF01256.1"/>
    <property type="molecule type" value="Genomic_DNA"/>
</dbReference>
<proteinExistence type="predicted"/>
<dbReference type="Proteomes" id="UP000830116">
    <property type="component" value="Chromosome"/>
</dbReference>
<evidence type="ECO:0000313" key="4">
    <source>
        <dbReference type="EMBL" id="UOF01256.1"/>
    </source>
</evidence>
<evidence type="ECO:0000256" key="1">
    <source>
        <dbReference type="ARBA" id="ARBA00022505"/>
    </source>
</evidence>
<keyword evidence="2 4" id="KW-0560">Oxidoreductase</keyword>
<dbReference type="Pfam" id="PF02738">
    <property type="entry name" value="MoCoBD_1"/>
    <property type="match status" value="1"/>
</dbReference>
<dbReference type="InterPro" id="IPR037165">
    <property type="entry name" value="AldOxase/xan_DH_Mopterin-bd_sf"/>
</dbReference>
<dbReference type="PANTHER" id="PTHR11908:SF132">
    <property type="entry name" value="ALDEHYDE OXIDASE 1-RELATED"/>
    <property type="match status" value="1"/>
</dbReference>
<gene>
    <name evidence="4" type="primary">xdhB</name>
    <name evidence="4" type="ORF">MNR06_16295</name>
</gene>
<organism evidence="4 5">
    <name type="scientific">Bdellovibrio reynosensis</name>
    <dbReference type="NCBI Taxonomy" id="2835041"/>
    <lineage>
        <taxon>Bacteria</taxon>
        <taxon>Pseudomonadati</taxon>
        <taxon>Bdellovibrionota</taxon>
        <taxon>Bdellovibrionia</taxon>
        <taxon>Bdellovibrionales</taxon>
        <taxon>Pseudobdellovibrionaceae</taxon>
        <taxon>Bdellovibrio</taxon>
    </lineage>
</organism>
<dbReference type="Gene3D" id="3.30.365.10">
    <property type="entry name" value="Aldehyde oxidase/xanthine dehydrogenase, molybdopterin binding domain"/>
    <property type="match status" value="4"/>
</dbReference>
<evidence type="ECO:0000259" key="3">
    <source>
        <dbReference type="SMART" id="SM01008"/>
    </source>
</evidence>
<dbReference type="SMART" id="SM01008">
    <property type="entry name" value="Ald_Xan_dh_C"/>
    <property type="match status" value="1"/>
</dbReference>
<dbReference type="Pfam" id="PF20256">
    <property type="entry name" value="MoCoBD_2"/>
    <property type="match status" value="1"/>
</dbReference>
<dbReference type="NCBIfam" id="TIGR02965">
    <property type="entry name" value="xanthine_xdhB"/>
    <property type="match status" value="1"/>
</dbReference>
<dbReference type="InterPro" id="IPR008274">
    <property type="entry name" value="AldOxase/xan_DH_MoCoBD1"/>
</dbReference>
<dbReference type="InterPro" id="IPR046867">
    <property type="entry name" value="AldOxase/xan_DH_MoCoBD2"/>
</dbReference>
<dbReference type="InterPro" id="IPR016208">
    <property type="entry name" value="Ald_Oxase/xanthine_DH-like"/>
</dbReference>
<dbReference type="InterPro" id="IPR014309">
    <property type="entry name" value="Xanthine_DH_Mopterin-bd_su"/>
</dbReference>
<dbReference type="InterPro" id="IPR000674">
    <property type="entry name" value="Ald_Oxase/Xan_DH_a/b"/>
</dbReference>
<dbReference type="RefSeq" id="WP_243537644.1">
    <property type="nucleotide sequence ID" value="NZ_CP093442.1"/>
</dbReference>